<evidence type="ECO:0000313" key="4">
    <source>
        <dbReference type="WBParaSite" id="OFLC_0001138701-mRNA-1"/>
    </source>
</evidence>
<evidence type="ECO:0000256" key="1">
    <source>
        <dbReference type="SAM" id="MobiDB-lite"/>
    </source>
</evidence>
<dbReference type="WBParaSite" id="OFLC_0001138701-mRNA-1">
    <property type="protein sequence ID" value="OFLC_0001138701-mRNA-1"/>
    <property type="gene ID" value="OFLC_0001138701"/>
</dbReference>
<keyword evidence="3" id="KW-1185">Reference proteome</keyword>
<reference evidence="2 3" key="2">
    <citation type="submission" date="2018-11" db="EMBL/GenBank/DDBJ databases">
        <authorList>
            <consortium name="Pathogen Informatics"/>
        </authorList>
    </citation>
    <scope>NUCLEOTIDE SEQUENCE [LARGE SCALE GENOMIC DNA]</scope>
</reference>
<feature type="region of interest" description="Disordered" evidence="1">
    <location>
        <begin position="1"/>
        <end position="26"/>
    </location>
</feature>
<organism evidence="4">
    <name type="scientific">Onchocerca flexuosa</name>
    <dbReference type="NCBI Taxonomy" id="387005"/>
    <lineage>
        <taxon>Eukaryota</taxon>
        <taxon>Metazoa</taxon>
        <taxon>Ecdysozoa</taxon>
        <taxon>Nematoda</taxon>
        <taxon>Chromadorea</taxon>
        <taxon>Rhabditida</taxon>
        <taxon>Spirurina</taxon>
        <taxon>Spiruromorpha</taxon>
        <taxon>Filarioidea</taxon>
        <taxon>Onchocercidae</taxon>
        <taxon>Onchocerca</taxon>
    </lineage>
</organism>
<reference evidence="4" key="1">
    <citation type="submission" date="2016-06" db="UniProtKB">
        <authorList>
            <consortium name="WormBaseParasite"/>
        </authorList>
    </citation>
    <scope>IDENTIFICATION</scope>
</reference>
<name>A0A183HV75_9BILA</name>
<protein>
    <submittedName>
        <fullName evidence="4">Ovule protein</fullName>
    </submittedName>
</protein>
<accession>A0A183HV75</accession>
<dbReference type="EMBL" id="UZAJ01016385">
    <property type="protein sequence ID" value="VDO76037.1"/>
    <property type="molecule type" value="Genomic_DNA"/>
</dbReference>
<evidence type="ECO:0000313" key="2">
    <source>
        <dbReference type="EMBL" id="VDO76037.1"/>
    </source>
</evidence>
<dbReference type="Proteomes" id="UP000267606">
    <property type="component" value="Unassembled WGS sequence"/>
</dbReference>
<sequence length="78" mass="9427">MVTRLSKDKRMKNDEERWRNENDNFESQKSMKETEFVDDGWMISKRRRVITNDATVITNKPLHLSFFLIFPVLPLLRL</sequence>
<dbReference type="AlphaFoldDB" id="A0A183HV75"/>
<dbReference type="STRING" id="387005.A0A183HV75"/>
<evidence type="ECO:0000313" key="3">
    <source>
        <dbReference type="Proteomes" id="UP000267606"/>
    </source>
</evidence>
<gene>
    <name evidence="2" type="ORF">OFLC_LOCUS11386</name>
</gene>
<feature type="compositionally biased region" description="Basic and acidic residues" evidence="1">
    <location>
        <begin position="1"/>
        <end position="22"/>
    </location>
</feature>
<proteinExistence type="predicted"/>